<dbReference type="PANTHER" id="PTHR46111">
    <property type="entry name" value="RIBOSOMAL RNA SMALL SUBUNIT METHYLTRANSFERASE I"/>
    <property type="match status" value="1"/>
</dbReference>
<evidence type="ECO:0000313" key="8">
    <source>
        <dbReference type="EMBL" id="OGL51439.1"/>
    </source>
</evidence>
<feature type="domain" description="Tetrapyrrole methylase" evidence="7">
    <location>
        <begin position="8"/>
        <end position="204"/>
    </location>
</feature>
<comment type="caution">
    <text evidence="8">The sequence shown here is derived from an EMBL/GenBank/DDBJ whole genome shotgun (WGS) entry which is preliminary data.</text>
</comment>
<dbReference type="EMBL" id="MGDI01000042">
    <property type="protein sequence ID" value="OGL51439.1"/>
    <property type="molecule type" value="Genomic_DNA"/>
</dbReference>
<comment type="subcellular location">
    <subcellularLocation>
        <location evidence="6">Cytoplasm</location>
    </subcellularLocation>
</comment>
<keyword evidence="3 6" id="KW-0489">Methyltransferase</keyword>
<keyword evidence="4 6" id="KW-0808">Transferase</keyword>
<dbReference type="CDD" id="cd11648">
    <property type="entry name" value="RsmI"/>
    <property type="match status" value="1"/>
</dbReference>
<dbReference type="HAMAP" id="MF_01877">
    <property type="entry name" value="16SrRNA_methyltr_I"/>
    <property type="match status" value="1"/>
</dbReference>
<sequence>MNGGKGSLFIVSTPIGNLEDITLRAIRILKEADIIAAEDTRRTRILLNHYQIKNPLISYFEHNKIYKGKLIVKELLNGKNVALVSDAGTPGISDPGYLLIKQSLEQGINIVPVCGVSALNAALSVSGLPTSRFYFSGFLPVKRNKKKTYLEKFKESEETIIIFESPYRLIKTLEDIKEVMGDRKVAICRELTKMYEEIFRGQISDGIKEFLKRKQIKGEFTLVVGGVNSITEEPLRSATYF</sequence>
<evidence type="ECO:0000256" key="5">
    <source>
        <dbReference type="ARBA" id="ARBA00022691"/>
    </source>
</evidence>
<comment type="similarity">
    <text evidence="6">Belongs to the methyltransferase superfamily. RsmI family.</text>
</comment>
<dbReference type="Gene3D" id="3.30.950.10">
    <property type="entry name" value="Methyltransferase, Cobalt-precorrin-4 Transmethylase, Domain 2"/>
    <property type="match status" value="1"/>
</dbReference>
<dbReference type="GO" id="GO:0070677">
    <property type="term" value="F:rRNA (cytosine-2'-O-)-methyltransferase activity"/>
    <property type="evidence" value="ECO:0007669"/>
    <property type="project" value="UniProtKB-UniRule"/>
</dbReference>
<dbReference type="InterPro" id="IPR018063">
    <property type="entry name" value="SAM_MeTrfase_RsmI_CS"/>
</dbReference>
<reference evidence="8 9" key="1">
    <citation type="journal article" date="2016" name="Nat. Commun.">
        <title>Thousands of microbial genomes shed light on interconnected biogeochemical processes in an aquifer system.</title>
        <authorList>
            <person name="Anantharaman K."/>
            <person name="Brown C.T."/>
            <person name="Hug L.A."/>
            <person name="Sharon I."/>
            <person name="Castelle C.J."/>
            <person name="Probst A.J."/>
            <person name="Thomas B.C."/>
            <person name="Singh A."/>
            <person name="Wilkins M.J."/>
            <person name="Karaoz U."/>
            <person name="Brodie E.L."/>
            <person name="Williams K.H."/>
            <person name="Hubbard S.S."/>
            <person name="Banfield J.F."/>
        </authorList>
    </citation>
    <scope>NUCLEOTIDE SEQUENCE [LARGE SCALE GENOMIC DNA]</scope>
</reference>
<dbReference type="InterPro" id="IPR014776">
    <property type="entry name" value="4pyrrole_Mease_sub2"/>
</dbReference>
<dbReference type="FunFam" id="3.40.1010.10:FF:000007">
    <property type="entry name" value="Ribosomal RNA small subunit methyltransferase I"/>
    <property type="match status" value="1"/>
</dbReference>
<dbReference type="EC" id="2.1.1.198" evidence="6"/>
<accession>A0A1F7SCE1</accession>
<dbReference type="PIRSF" id="PIRSF005917">
    <property type="entry name" value="MTase_YraL"/>
    <property type="match status" value="1"/>
</dbReference>
<evidence type="ECO:0000256" key="4">
    <source>
        <dbReference type="ARBA" id="ARBA00022679"/>
    </source>
</evidence>
<evidence type="ECO:0000256" key="1">
    <source>
        <dbReference type="ARBA" id="ARBA00022490"/>
    </source>
</evidence>
<dbReference type="STRING" id="1817883.A3G31_06190"/>
<keyword evidence="1 6" id="KW-0963">Cytoplasm</keyword>
<evidence type="ECO:0000313" key="9">
    <source>
        <dbReference type="Proteomes" id="UP000178082"/>
    </source>
</evidence>
<dbReference type="Pfam" id="PF00590">
    <property type="entry name" value="TP_methylase"/>
    <property type="match status" value="1"/>
</dbReference>
<proteinExistence type="inferred from homology"/>
<dbReference type="PROSITE" id="PS01296">
    <property type="entry name" value="RSMI"/>
    <property type="match status" value="1"/>
</dbReference>
<dbReference type="Proteomes" id="UP000178082">
    <property type="component" value="Unassembled WGS sequence"/>
</dbReference>
<dbReference type="AlphaFoldDB" id="A0A1F7SCE1"/>
<protein>
    <recommendedName>
        <fullName evidence="6">Ribosomal RNA small subunit methyltransferase I</fullName>
        <ecNumber evidence="6">2.1.1.198</ecNumber>
    </recommendedName>
    <alternativeName>
        <fullName evidence="6">16S rRNA 2'-O-ribose C1402 methyltransferase</fullName>
    </alternativeName>
    <alternativeName>
        <fullName evidence="6">rRNA (cytidine-2'-O-)-methyltransferase RsmI</fullName>
    </alternativeName>
</protein>
<evidence type="ECO:0000256" key="2">
    <source>
        <dbReference type="ARBA" id="ARBA00022552"/>
    </source>
</evidence>
<dbReference type="InterPro" id="IPR035996">
    <property type="entry name" value="4pyrrol_Methylase_sf"/>
</dbReference>
<comment type="function">
    <text evidence="6">Catalyzes the 2'-O-methylation of the ribose of cytidine 1402 (C1402) in 16S rRNA.</text>
</comment>
<evidence type="ECO:0000256" key="3">
    <source>
        <dbReference type="ARBA" id="ARBA00022603"/>
    </source>
</evidence>
<evidence type="ECO:0000259" key="7">
    <source>
        <dbReference type="Pfam" id="PF00590"/>
    </source>
</evidence>
<dbReference type="Gene3D" id="3.40.1010.10">
    <property type="entry name" value="Cobalt-precorrin-4 Transmethylase, Domain 1"/>
    <property type="match status" value="1"/>
</dbReference>
<dbReference type="SUPFAM" id="SSF53790">
    <property type="entry name" value="Tetrapyrrole methylase"/>
    <property type="match status" value="1"/>
</dbReference>
<gene>
    <name evidence="6" type="primary">rsmI</name>
    <name evidence="8" type="ORF">A3G31_06190</name>
</gene>
<dbReference type="InterPro" id="IPR008189">
    <property type="entry name" value="rRNA_ssu_MeTfrase_I"/>
</dbReference>
<dbReference type="InterPro" id="IPR000878">
    <property type="entry name" value="4pyrrol_Mease"/>
</dbReference>
<dbReference type="NCBIfam" id="TIGR00096">
    <property type="entry name" value="16S rRNA (cytidine(1402)-2'-O)-methyltransferase"/>
    <property type="match status" value="1"/>
</dbReference>
<keyword evidence="2 6" id="KW-0698">rRNA processing</keyword>
<comment type="catalytic activity">
    <reaction evidence="6">
        <text>cytidine(1402) in 16S rRNA + S-adenosyl-L-methionine = 2'-O-methylcytidine(1402) in 16S rRNA + S-adenosyl-L-homocysteine + H(+)</text>
        <dbReference type="Rhea" id="RHEA:42924"/>
        <dbReference type="Rhea" id="RHEA-COMP:10285"/>
        <dbReference type="Rhea" id="RHEA-COMP:10286"/>
        <dbReference type="ChEBI" id="CHEBI:15378"/>
        <dbReference type="ChEBI" id="CHEBI:57856"/>
        <dbReference type="ChEBI" id="CHEBI:59789"/>
        <dbReference type="ChEBI" id="CHEBI:74495"/>
        <dbReference type="ChEBI" id="CHEBI:82748"/>
        <dbReference type="EC" id="2.1.1.198"/>
    </reaction>
</comment>
<dbReference type="GO" id="GO:0005737">
    <property type="term" value="C:cytoplasm"/>
    <property type="evidence" value="ECO:0007669"/>
    <property type="project" value="UniProtKB-SubCell"/>
</dbReference>
<name>A0A1F7SCE1_9BACT</name>
<evidence type="ECO:0000256" key="6">
    <source>
        <dbReference type="HAMAP-Rule" id="MF_01877"/>
    </source>
</evidence>
<keyword evidence="5 6" id="KW-0949">S-adenosyl-L-methionine</keyword>
<organism evidence="8 9">
    <name type="scientific">Candidatus Schekmanbacteria bacterium RIFCSPLOWO2_12_FULL_38_15</name>
    <dbReference type="NCBI Taxonomy" id="1817883"/>
    <lineage>
        <taxon>Bacteria</taxon>
        <taxon>Candidatus Schekmaniibacteriota</taxon>
    </lineage>
</organism>
<dbReference type="PANTHER" id="PTHR46111:SF1">
    <property type="entry name" value="RIBOSOMAL RNA SMALL SUBUNIT METHYLTRANSFERASE I"/>
    <property type="match status" value="1"/>
</dbReference>
<dbReference type="FunFam" id="3.30.950.10:FF:000002">
    <property type="entry name" value="Ribosomal RNA small subunit methyltransferase I"/>
    <property type="match status" value="1"/>
</dbReference>
<dbReference type="InterPro" id="IPR014777">
    <property type="entry name" value="4pyrrole_Mease_sub1"/>
</dbReference>